<evidence type="ECO:0000256" key="2">
    <source>
        <dbReference type="SAM" id="SignalP"/>
    </source>
</evidence>
<dbReference type="EMBL" id="APLQ01000011">
    <property type="protein sequence ID" value="ENO15506.1"/>
    <property type="molecule type" value="Genomic_DNA"/>
</dbReference>
<comment type="caution">
    <text evidence="5">The sequence shown here is derived from an EMBL/GenBank/DDBJ whole genome shotgun (WGS) entry which is preliminary data.</text>
</comment>
<protein>
    <submittedName>
        <fullName evidence="5">Marine proteobacterial sortase target protein</fullName>
    </submittedName>
</protein>
<dbReference type="SUPFAM" id="SSF53300">
    <property type="entry name" value="vWA-like"/>
    <property type="match status" value="1"/>
</dbReference>
<evidence type="ECO:0000259" key="3">
    <source>
        <dbReference type="PROSITE" id="PS50234"/>
    </source>
</evidence>
<reference evidence="5 6" key="1">
    <citation type="journal article" date="2013" name="Genome Announc.">
        <title>Genome Sequence of the Polycyclic Aromatic Hydrocarbon-Degrading Bacterium Strain Marinobacter nanhaiticus D15-8WT.</title>
        <authorList>
            <person name="Cui Z."/>
            <person name="Gao W."/>
            <person name="Li Q."/>
            <person name="Xu G."/>
            <person name="Zheng L."/>
        </authorList>
    </citation>
    <scope>NUCLEOTIDE SEQUENCE [LARGE SCALE GENOMIC DNA]</scope>
    <source>
        <strain evidence="5 6">D15-8W</strain>
    </source>
</reference>
<dbReference type="PROSITE" id="PS51468">
    <property type="entry name" value="VIT"/>
    <property type="match status" value="1"/>
</dbReference>
<name>N6WV87_9GAMM</name>
<dbReference type="PANTHER" id="PTHR45737:SF6">
    <property type="entry name" value="VON WILLEBRAND FACTOR A DOMAIN-CONTAINING PROTEIN 5A"/>
    <property type="match status" value="1"/>
</dbReference>
<feature type="signal peptide" evidence="2">
    <location>
        <begin position="1"/>
        <end position="23"/>
    </location>
</feature>
<dbReference type="NCBIfam" id="TIGR03788">
    <property type="entry name" value="marine_srt_targ"/>
    <property type="match status" value="1"/>
</dbReference>
<keyword evidence="6" id="KW-1185">Reference proteome</keyword>
<dbReference type="InterPro" id="IPR013694">
    <property type="entry name" value="VIT"/>
</dbReference>
<keyword evidence="1" id="KW-1133">Transmembrane helix</keyword>
<dbReference type="PATRIC" id="fig|626887.3.peg.1833"/>
<proteinExistence type="predicted"/>
<keyword evidence="2" id="KW-0732">Signal</keyword>
<dbReference type="PROSITE" id="PS50234">
    <property type="entry name" value="VWFA"/>
    <property type="match status" value="1"/>
</dbReference>
<organism evidence="5 6">
    <name type="scientific">Marinobacter nanhaiticus D15-8W</name>
    <dbReference type="NCBI Taxonomy" id="626887"/>
    <lineage>
        <taxon>Bacteria</taxon>
        <taxon>Pseudomonadati</taxon>
        <taxon>Pseudomonadota</taxon>
        <taxon>Gammaproteobacteria</taxon>
        <taxon>Pseudomonadales</taxon>
        <taxon>Marinobacteraceae</taxon>
        <taxon>Marinobacter</taxon>
    </lineage>
</organism>
<evidence type="ECO:0000259" key="4">
    <source>
        <dbReference type="PROSITE" id="PS51468"/>
    </source>
</evidence>
<dbReference type="InterPro" id="IPR036465">
    <property type="entry name" value="vWFA_dom_sf"/>
</dbReference>
<dbReference type="eggNOG" id="COG2304">
    <property type="taxonomic scope" value="Bacteria"/>
</dbReference>
<dbReference type="HOGENOM" id="CLU_011139_1_1_6"/>
<keyword evidence="1" id="KW-0812">Transmembrane</keyword>
<evidence type="ECO:0000313" key="5">
    <source>
        <dbReference type="EMBL" id="ENO15506.1"/>
    </source>
</evidence>
<dbReference type="Gene3D" id="3.40.50.410">
    <property type="entry name" value="von Willebrand factor, type A domain"/>
    <property type="match status" value="1"/>
</dbReference>
<evidence type="ECO:0000256" key="1">
    <source>
        <dbReference type="SAM" id="Phobius"/>
    </source>
</evidence>
<keyword evidence="1" id="KW-0472">Membrane</keyword>
<sequence>MEGVSLWLAVGLFFVLQSAAARASEEPGTGELRLVAPGGQIESALTLNTDYRVRVSGMLADTRLQQTFRNASDDWREGTYVFPLPERASVYALQLRIGERVVVGEIRTREQAKQTYEKARNDGKQAAHVEQQRPNLFTTRVANIPPGETVTVELRYQQAVTYRDGEFEMRLPTTLTPRYMPGLPVDDREQPLAWRQGWAVPMTQVPDADEISPYTVNPNDVPAGSHQARVQLTLNAGLPIDQVVSPTHAVAPVWQGGQVQVTPKGGSITMDRDLVVRWLPKREVAPSAAVFHEQWEGEDFLLAMLVPGIDSGQALSRELILVVDTSGSMAGESIRQAREALLAGLDTLKAGDQFNIIQFNSVTSTLFDTARPVTPEYLRAARQYAANLRADGGTEMAPALDRALRVRHGDEVSPQVRQVLFMTDGAVGNERALFSQIRDQLGQSRLFTVGIGSAPNMHFMREAARFGRGTFTAVGSSAEVASQLGALLDRMAAPVLADVEASWSGGPEAYPEKPGDLFQGEPLLLIGRGQDPQGELTIQGHLPDGSLWQRTLSLDSAAPGQGLHRYWARQKIDQITDQRIHGVGEEQVRAEVTPLALKHGLVTPYTSFVAVDQTPVRTNEETMKPESVPTLLPAGSTPDMLRYPQTATPSMLLIIVGLSGLLPAIGVFLARRRIFE</sequence>
<feature type="domain" description="VWFA" evidence="3">
    <location>
        <begin position="318"/>
        <end position="491"/>
    </location>
</feature>
<feature type="chain" id="PRO_5004127299" evidence="2">
    <location>
        <begin position="24"/>
        <end position="676"/>
    </location>
</feature>
<dbReference type="AlphaFoldDB" id="N6WV87"/>
<dbReference type="Proteomes" id="UP000013165">
    <property type="component" value="Unassembled WGS sequence"/>
</dbReference>
<feature type="transmembrane region" description="Helical" evidence="1">
    <location>
        <begin position="651"/>
        <end position="670"/>
    </location>
</feature>
<evidence type="ECO:0000313" key="6">
    <source>
        <dbReference type="Proteomes" id="UP000013165"/>
    </source>
</evidence>
<dbReference type="Pfam" id="PF13768">
    <property type="entry name" value="VWA_3"/>
    <property type="match status" value="1"/>
</dbReference>
<dbReference type="SMART" id="SM00327">
    <property type="entry name" value="VWA"/>
    <property type="match status" value="1"/>
</dbReference>
<feature type="domain" description="VIT" evidence="4">
    <location>
        <begin position="30"/>
        <end position="158"/>
    </location>
</feature>
<dbReference type="PANTHER" id="PTHR45737">
    <property type="entry name" value="VON WILLEBRAND FACTOR A DOMAIN-CONTAINING PROTEIN 5A"/>
    <property type="match status" value="1"/>
</dbReference>
<gene>
    <name evidence="5" type="ORF">J057_09146</name>
</gene>
<dbReference type="Pfam" id="PF08487">
    <property type="entry name" value="VIT"/>
    <property type="match status" value="1"/>
</dbReference>
<dbReference type="STRING" id="626887.J057_09146"/>
<dbReference type="InterPro" id="IPR002035">
    <property type="entry name" value="VWF_A"/>
</dbReference>
<dbReference type="InterPro" id="IPR022440">
    <property type="entry name" value="CHP03788"/>
</dbReference>
<dbReference type="SMART" id="SM00609">
    <property type="entry name" value="VIT"/>
    <property type="match status" value="1"/>
</dbReference>
<accession>N6WV87</accession>